<comment type="caution">
    <text evidence="2">The sequence shown here is derived from an EMBL/GenBank/DDBJ whole genome shotgun (WGS) entry which is preliminary data.</text>
</comment>
<dbReference type="AlphaFoldDB" id="A0A9P5BKP8"/>
<evidence type="ECO:0000256" key="1">
    <source>
        <dbReference type="SAM" id="MobiDB-lite"/>
    </source>
</evidence>
<feature type="region of interest" description="Disordered" evidence="1">
    <location>
        <begin position="206"/>
        <end position="282"/>
    </location>
</feature>
<dbReference type="OrthoDB" id="5089597at2759"/>
<name>A0A9P5BKP8_9HYPO</name>
<proteinExistence type="predicted"/>
<feature type="region of interest" description="Disordered" evidence="1">
    <location>
        <begin position="1"/>
        <end position="30"/>
    </location>
</feature>
<accession>A0A9P5BKP8</accession>
<organism evidence="2 3">
    <name type="scientific">Fusarium agapanthi</name>
    <dbReference type="NCBI Taxonomy" id="1803897"/>
    <lineage>
        <taxon>Eukaryota</taxon>
        <taxon>Fungi</taxon>
        <taxon>Dikarya</taxon>
        <taxon>Ascomycota</taxon>
        <taxon>Pezizomycotina</taxon>
        <taxon>Sordariomycetes</taxon>
        <taxon>Hypocreomycetidae</taxon>
        <taxon>Hypocreales</taxon>
        <taxon>Nectriaceae</taxon>
        <taxon>Fusarium</taxon>
        <taxon>Fusarium fujikuroi species complex</taxon>
    </lineage>
</organism>
<evidence type="ECO:0000313" key="2">
    <source>
        <dbReference type="EMBL" id="KAF4503102.1"/>
    </source>
</evidence>
<gene>
    <name evidence="2" type="ORF">FAGAP_657</name>
</gene>
<evidence type="ECO:0000313" key="3">
    <source>
        <dbReference type="Proteomes" id="UP000737391"/>
    </source>
</evidence>
<feature type="compositionally biased region" description="Polar residues" evidence="1">
    <location>
        <begin position="1"/>
        <end position="28"/>
    </location>
</feature>
<feature type="compositionally biased region" description="Pro residues" evidence="1">
    <location>
        <begin position="268"/>
        <end position="282"/>
    </location>
</feature>
<sequence>MPGQANAQKSIKSSSSGTANFDETSFSEQSRRDLRELFTMIARLKAENNALRATARLESITKGPKEQVEKLEPLQPEEKRGNPFSRRLERLALAAIDLPLDIKDDDLSINDLALLCTVLEDNTRRAALLSFAGDSVTFPELSFCLQSLGEGKTVGCLMDEKGRTPYCSLLPCVSNGMRVWLLADRDSLSDLLSRFHRLASLHRHQTSTLSRNISKYPEMTSRQSTGAEKSPRDPRHVGRGGLAESDGRGDQCGSHSGFQHGGGHLQGRPPPPPPPPPVFRDP</sequence>
<dbReference type="Proteomes" id="UP000737391">
    <property type="component" value="Unassembled WGS sequence"/>
</dbReference>
<reference evidence="2" key="1">
    <citation type="submission" date="2020-01" db="EMBL/GenBank/DDBJ databases">
        <title>Identification and distribution of gene clusters putatively required for synthesis of sphingolipid metabolism inhibitors in phylogenetically diverse species of the filamentous fungus Fusarium.</title>
        <authorList>
            <person name="Kim H.-S."/>
            <person name="Busman M."/>
            <person name="Brown D.W."/>
            <person name="Divon H."/>
            <person name="Uhlig S."/>
            <person name="Proctor R.H."/>
        </authorList>
    </citation>
    <scope>NUCLEOTIDE SEQUENCE</scope>
    <source>
        <strain evidence="2">NRRL 31653</strain>
    </source>
</reference>
<protein>
    <submittedName>
        <fullName evidence="2">Uncharacterized protein</fullName>
    </submittedName>
</protein>
<keyword evidence="3" id="KW-1185">Reference proteome</keyword>
<dbReference type="EMBL" id="LUFC02000038">
    <property type="protein sequence ID" value="KAF4503102.1"/>
    <property type="molecule type" value="Genomic_DNA"/>
</dbReference>